<dbReference type="GO" id="GO:0046872">
    <property type="term" value="F:metal ion binding"/>
    <property type="evidence" value="ECO:0007669"/>
    <property type="project" value="UniProtKB-KW"/>
</dbReference>
<protein>
    <submittedName>
        <fullName evidence="4">Methylmalonyl-CoA epimerase</fullName>
    </submittedName>
</protein>
<evidence type="ECO:0000313" key="7">
    <source>
        <dbReference type="Proteomes" id="UP000235114"/>
    </source>
</evidence>
<dbReference type="InterPro" id="IPR029068">
    <property type="entry name" value="Glyas_Bleomycin-R_OHBP_Dase"/>
</dbReference>
<dbReference type="PROSITE" id="PS51819">
    <property type="entry name" value="VOC"/>
    <property type="match status" value="1"/>
</dbReference>
<feature type="domain" description="VOC" evidence="3">
    <location>
        <begin position="5"/>
        <end position="133"/>
    </location>
</feature>
<accession>A0A2N5GRG1</accession>
<dbReference type="GO" id="GO:0046491">
    <property type="term" value="P:L-methylmalonyl-CoA metabolic process"/>
    <property type="evidence" value="ECO:0007669"/>
    <property type="project" value="TreeGrafter"/>
</dbReference>
<dbReference type="EMBL" id="PGVA01000004">
    <property type="protein sequence ID" value="PLR86035.1"/>
    <property type="molecule type" value="Genomic_DNA"/>
</dbReference>
<dbReference type="InterPro" id="IPR017515">
    <property type="entry name" value="MeMalonyl-CoA_epimerase"/>
</dbReference>
<reference evidence="4 6" key="1">
    <citation type="submission" date="2017-11" db="EMBL/GenBank/DDBJ databases">
        <title>Comparitive Functional Genomics of Dry Heat Resistant strains isolated from the Viking Spacecraft.</title>
        <authorList>
            <person name="Seuylemezian A."/>
            <person name="Cooper K."/>
            <person name="Vaishampayan P."/>
        </authorList>
    </citation>
    <scope>NUCLEOTIDE SEQUENCE [LARGE SCALE GENOMIC DNA]</scope>
    <source>
        <strain evidence="4 6">M4.6</strain>
    </source>
</reference>
<dbReference type="PANTHER" id="PTHR43048:SF3">
    <property type="entry name" value="METHYLMALONYL-COA EPIMERASE, MITOCHONDRIAL"/>
    <property type="match status" value="1"/>
</dbReference>
<dbReference type="CDD" id="cd07249">
    <property type="entry name" value="MMCE"/>
    <property type="match status" value="1"/>
</dbReference>
<evidence type="ECO:0000313" key="5">
    <source>
        <dbReference type="EMBL" id="PLS00154.1"/>
    </source>
</evidence>
<evidence type="ECO:0000256" key="2">
    <source>
        <dbReference type="ARBA" id="ARBA00022723"/>
    </source>
</evidence>
<dbReference type="InterPro" id="IPR051785">
    <property type="entry name" value="MMCE/EMCE_epimerase"/>
</dbReference>
<dbReference type="Gene3D" id="3.10.180.10">
    <property type="entry name" value="2,3-Dihydroxybiphenyl 1,2-Dioxygenase, domain 1"/>
    <property type="match status" value="1"/>
</dbReference>
<reference evidence="5 7" key="2">
    <citation type="submission" date="2017-12" db="EMBL/GenBank/DDBJ databases">
        <title>Comparative Functional Genomics of Dry Heat Resistant strains isolated from the Viking Spacecraft.</title>
        <authorList>
            <person name="Seuylemezian A."/>
            <person name="Cooper K."/>
            <person name="Vaishampayan P."/>
        </authorList>
    </citation>
    <scope>NUCLEOTIDE SEQUENCE [LARGE SCALE GENOMIC DNA]</scope>
    <source>
        <strain evidence="5 7">ATCC 29669</strain>
    </source>
</reference>
<dbReference type="GO" id="GO:0004493">
    <property type="term" value="F:methylmalonyl-CoA epimerase activity"/>
    <property type="evidence" value="ECO:0007669"/>
    <property type="project" value="TreeGrafter"/>
</dbReference>
<proteinExistence type="inferred from homology"/>
<sequence>MMIKKVDHIGIAVKSILEALPFYTEILNLPLIGMEEVASEKLKVAFLDAGNIKLELLEPIAADSAVAKFIEKRGEGIHHVAFGVESIQERIEEIRTKGIKMIHDIPKTGAGGALVAFMHPKSTGSVLFELCEKKGLREQNGGHL</sequence>
<dbReference type="InterPro" id="IPR037523">
    <property type="entry name" value="VOC_core"/>
</dbReference>
<dbReference type="AlphaFoldDB" id="A0A2N5GRG1"/>
<comment type="similarity">
    <text evidence="1">Belongs to the methylmalonyl-CoA epimerase family.</text>
</comment>
<dbReference type="NCBIfam" id="TIGR03081">
    <property type="entry name" value="metmalonyl_epim"/>
    <property type="match status" value="1"/>
</dbReference>
<dbReference type="RefSeq" id="WP_101575699.1">
    <property type="nucleotide sequence ID" value="NZ_PGVA01000004.1"/>
</dbReference>
<name>A0A2N5GRG1_9BACI</name>
<gene>
    <name evidence="4" type="primary">mce</name>
    <name evidence="4" type="ORF">CU635_03090</name>
    <name evidence="5" type="ORF">CVD25_04800</name>
</gene>
<dbReference type="Pfam" id="PF13669">
    <property type="entry name" value="Glyoxalase_4"/>
    <property type="match status" value="1"/>
</dbReference>
<evidence type="ECO:0000313" key="6">
    <source>
        <dbReference type="Proteomes" id="UP000234951"/>
    </source>
</evidence>
<keyword evidence="7" id="KW-1185">Reference proteome</keyword>
<evidence type="ECO:0000313" key="4">
    <source>
        <dbReference type="EMBL" id="PLR86035.1"/>
    </source>
</evidence>
<keyword evidence="2" id="KW-0479">Metal-binding</keyword>
<dbReference type="Proteomes" id="UP000234951">
    <property type="component" value="Unassembled WGS sequence"/>
</dbReference>
<dbReference type="EMBL" id="PGVD01000013">
    <property type="protein sequence ID" value="PLS00154.1"/>
    <property type="molecule type" value="Genomic_DNA"/>
</dbReference>
<evidence type="ECO:0000259" key="3">
    <source>
        <dbReference type="PROSITE" id="PS51819"/>
    </source>
</evidence>
<organism evidence="4 6">
    <name type="scientific">Bacillus canaveralius</name>
    <dbReference type="NCBI Taxonomy" id="1403243"/>
    <lineage>
        <taxon>Bacteria</taxon>
        <taxon>Bacillati</taxon>
        <taxon>Bacillota</taxon>
        <taxon>Bacilli</taxon>
        <taxon>Bacillales</taxon>
        <taxon>Bacillaceae</taxon>
        <taxon>Bacillus</taxon>
    </lineage>
</organism>
<comment type="caution">
    <text evidence="4">The sequence shown here is derived from an EMBL/GenBank/DDBJ whole genome shotgun (WGS) entry which is preliminary data.</text>
</comment>
<dbReference type="OrthoDB" id="9788468at2"/>
<dbReference type="PANTHER" id="PTHR43048">
    <property type="entry name" value="METHYLMALONYL-COA EPIMERASE"/>
    <property type="match status" value="1"/>
</dbReference>
<dbReference type="Proteomes" id="UP000235114">
    <property type="component" value="Unassembled WGS sequence"/>
</dbReference>
<dbReference type="SUPFAM" id="SSF54593">
    <property type="entry name" value="Glyoxalase/Bleomycin resistance protein/Dihydroxybiphenyl dioxygenase"/>
    <property type="match status" value="1"/>
</dbReference>
<evidence type="ECO:0000256" key="1">
    <source>
        <dbReference type="ARBA" id="ARBA00009308"/>
    </source>
</evidence>